<keyword evidence="2" id="KW-0489">Methyltransferase</keyword>
<dbReference type="PANTHER" id="PTHR44068:SF11">
    <property type="entry name" value="GERANYL DIPHOSPHATE 2-C-METHYLTRANSFERASE"/>
    <property type="match status" value="1"/>
</dbReference>
<gene>
    <name evidence="2" type="ORF">SAMN06265361_10482</name>
</gene>
<dbReference type="InterPro" id="IPR041698">
    <property type="entry name" value="Methyltransf_25"/>
</dbReference>
<evidence type="ECO:0000313" key="2">
    <source>
        <dbReference type="EMBL" id="SMP22646.1"/>
    </source>
</evidence>
<organism evidence="2 3">
    <name type="scientific">Laceyella tengchongensis</name>
    <dbReference type="NCBI Taxonomy" id="574699"/>
    <lineage>
        <taxon>Bacteria</taxon>
        <taxon>Bacillati</taxon>
        <taxon>Bacillota</taxon>
        <taxon>Bacilli</taxon>
        <taxon>Bacillales</taxon>
        <taxon>Thermoactinomycetaceae</taxon>
        <taxon>Laceyella</taxon>
    </lineage>
</organism>
<dbReference type="InterPro" id="IPR050447">
    <property type="entry name" value="Erg6_SMT_methyltransf"/>
</dbReference>
<accession>A0AA45WPW2</accession>
<dbReference type="AlphaFoldDB" id="A0AA45WPW2"/>
<keyword evidence="3" id="KW-1185">Reference proteome</keyword>
<dbReference type="Gene3D" id="3.40.50.150">
    <property type="entry name" value="Vaccinia Virus protein VP39"/>
    <property type="match status" value="1"/>
</dbReference>
<proteinExistence type="predicted"/>
<dbReference type="InterPro" id="IPR029063">
    <property type="entry name" value="SAM-dependent_MTases_sf"/>
</dbReference>
<dbReference type="PANTHER" id="PTHR44068">
    <property type="entry name" value="ZGC:194242"/>
    <property type="match status" value="1"/>
</dbReference>
<dbReference type="Pfam" id="PF13649">
    <property type="entry name" value="Methyltransf_25"/>
    <property type="match status" value="1"/>
</dbReference>
<dbReference type="SUPFAM" id="SSF53335">
    <property type="entry name" value="S-adenosyl-L-methionine-dependent methyltransferases"/>
    <property type="match status" value="1"/>
</dbReference>
<protein>
    <submittedName>
        <fullName evidence="2">Methyltransferase domain-containing protein</fullName>
    </submittedName>
</protein>
<evidence type="ECO:0000313" key="3">
    <source>
        <dbReference type="Proteomes" id="UP001157946"/>
    </source>
</evidence>
<dbReference type="Proteomes" id="UP001157946">
    <property type="component" value="Unassembled WGS sequence"/>
</dbReference>
<sequence length="213" mass="23735">MKSTQINEYYKKKYSTLKPSQYEWTSGTASPKLINMVETGVIPEGAKILDIGCGIGTEAVYLALNGYDVTGLDISKDAIEKGKQLAEFYGVEVNWLVADVLGIPIKSDSIDVVTDRGCFHCIRAEQREKFANEIARVLKQGGLYTMSCFSNQVPGNPYPVETDHFVINHFGVSSKEILETFSASFSCEKLELITNSKAGEKGFYGWHSMWYKL</sequence>
<feature type="domain" description="Methyltransferase" evidence="1">
    <location>
        <begin position="48"/>
        <end position="142"/>
    </location>
</feature>
<keyword evidence="2" id="KW-0808">Transferase</keyword>
<dbReference type="CDD" id="cd02440">
    <property type="entry name" value="AdoMet_MTases"/>
    <property type="match status" value="1"/>
</dbReference>
<dbReference type="RefSeq" id="WP_181353055.1">
    <property type="nucleotide sequence ID" value="NZ_FXTU01000004.1"/>
</dbReference>
<reference evidence="2" key="1">
    <citation type="submission" date="2017-05" db="EMBL/GenBank/DDBJ databases">
        <authorList>
            <person name="Varghese N."/>
            <person name="Submissions S."/>
        </authorList>
    </citation>
    <scope>NUCLEOTIDE SEQUENCE</scope>
    <source>
        <strain evidence="2">DSM 45262</strain>
    </source>
</reference>
<comment type="caution">
    <text evidence="2">The sequence shown here is derived from an EMBL/GenBank/DDBJ whole genome shotgun (WGS) entry which is preliminary data.</text>
</comment>
<name>A0AA45WPW2_9BACL</name>
<dbReference type="GO" id="GO:0008168">
    <property type="term" value="F:methyltransferase activity"/>
    <property type="evidence" value="ECO:0007669"/>
    <property type="project" value="UniProtKB-KW"/>
</dbReference>
<evidence type="ECO:0000259" key="1">
    <source>
        <dbReference type="Pfam" id="PF13649"/>
    </source>
</evidence>
<dbReference type="GO" id="GO:0032259">
    <property type="term" value="P:methylation"/>
    <property type="evidence" value="ECO:0007669"/>
    <property type="project" value="UniProtKB-KW"/>
</dbReference>
<dbReference type="EMBL" id="FXTU01000004">
    <property type="protein sequence ID" value="SMP22646.1"/>
    <property type="molecule type" value="Genomic_DNA"/>
</dbReference>